<comment type="subcellular location">
    <subcellularLocation>
        <location evidence="1 7">Cell membrane</location>
        <topology evidence="1 7">Multi-pass membrane protein</topology>
    </subcellularLocation>
</comment>
<accession>L0FCR2</accession>
<dbReference type="InterPro" id="IPR035906">
    <property type="entry name" value="MetI-like_sf"/>
</dbReference>
<name>L0FCR2_DESDL</name>
<feature type="transmembrane region" description="Helical" evidence="7">
    <location>
        <begin position="223"/>
        <end position="245"/>
    </location>
</feature>
<keyword evidence="4 7" id="KW-0812">Transmembrane</keyword>
<evidence type="ECO:0000313" key="9">
    <source>
        <dbReference type="EMBL" id="AGA70446.1"/>
    </source>
</evidence>
<proteinExistence type="inferred from homology"/>
<dbReference type="PANTHER" id="PTHR30151">
    <property type="entry name" value="ALKANE SULFONATE ABC TRANSPORTER-RELATED, MEMBRANE SUBUNIT"/>
    <property type="match status" value="1"/>
</dbReference>
<keyword evidence="2 7" id="KW-0813">Transport</keyword>
<comment type="similarity">
    <text evidence="7">Belongs to the binding-protein-dependent transport system permease family.</text>
</comment>
<evidence type="ECO:0000256" key="2">
    <source>
        <dbReference type="ARBA" id="ARBA00022448"/>
    </source>
</evidence>
<dbReference type="InterPro" id="IPR000515">
    <property type="entry name" value="MetI-like"/>
</dbReference>
<sequence>MKNRWKQLYNSEWVMTLLSFGVVLVLWEALVHLFELPQWLLPAPSAILGEMGQSSGYLYMHTIVTLREVLIGFIIALGIGIFLGVIIAYSPLLEKTLYKLLAATLSIPKVAIAPLLVLWLGLGQTSKIAMVFLMCFFPIMVGMVSGLQATPRELLELSNVLGASRVQSFLKIRFPAALPYLFNGLRVSTSMAVVGAVISEFVSADKGLGYSLLITTSQMNGPLAFSAVTILAIMGIALFSLVAWLENTICPWAKTSKSSGRAQS</sequence>
<evidence type="ECO:0000256" key="1">
    <source>
        <dbReference type="ARBA" id="ARBA00004651"/>
    </source>
</evidence>
<keyword evidence="3" id="KW-1003">Cell membrane</keyword>
<keyword evidence="5 7" id="KW-1133">Transmembrane helix</keyword>
<dbReference type="Pfam" id="PF00528">
    <property type="entry name" value="BPD_transp_1"/>
    <property type="match status" value="1"/>
</dbReference>
<dbReference type="AlphaFoldDB" id="L0FCR2"/>
<dbReference type="PROSITE" id="PS50928">
    <property type="entry name" value="ABC_TM1"/>
    <property type="match status" value="1"/>
</dbReference>
<reference evidence="10" key="1">
    <citation type="submission" date="2012-02" db="EMBL/GenBank/DDBJ databases">
        <title>Complete sequence of Desulfitobacterium dichloroeliminans LMG P-21439.</title>
        <authorList>
            <person name="Lucas S."/>
            <person name="Han J."/>
            <person name="Lapidus A."/>
            <person name="Cheng J.-F."/>
            <person name="Goodwin L."/>
            <person name="Pitluck S."/>
            <person name="Peters L."/>
            <person name="Ovchinnikova G."/>
            <person name="Teshima H."/>
            <person name="Detter J.C."/>
            <person name="Han C."/>
            <person name="Tapia R."/>
            <person name="Land M."/>
            <person name="Hauser L."/>
            <person name="Kyrpides N."/>
            <person name="Ivanova N."/>
            <person name="Pagani I."/>
            <person name="Kruse T."/>
            <person name="de Vos W.M."/>
            <person name="Boon N."/>
            <person name="Smidt H."/>
            <person name="Woyke T."/>
        </authorList>
    </citation>
    <scope>NUCLEOTIDE SEQUENCE [LARGE SCALE GENOMIC DNA]</scope>
    <source>
        <strain evidence="10">LMG P-21439 / DCA1</strain>
    </source>
</reference>
<dbReference type="SUPFAM" id="SSF161098">
    <property type="entry name" value="MetI-like"/>
    <property type="match status" value="1"/>
</dbReference>
<evidence type="ECO:0000313" key="10">
    <source>
        <dbReference type="Proteomes" id="UP000010797"/>
    </source>
</evidence>
<dbReference type="OrthoDB" id="9804353at2"/>
<evidence type="ECO:0000256" key="6">
    <source>
        <dbReference type="ARBA" id="ARBA00023136"/>
    </source>
</evidence>
<feature type="transmembrane region" description="Helical" evidence="7">
    <location>
        <begin position="128"/>
        <end position="147"/>
    </location>
</feature>
<protein>
    <submittedName>
        <fullName evidence="9">ABC-type nitrate/sulfonate/bicarbonate transport system, permease component</fullName>
    </submittedName>
</protein>
<feature type="domain" description="ABC transmembrane type-1" evidence="8">
    <location>
        <begin position="62"/>
        <end position="242"/>
    </location>
</feature>
<feature type="transmembrane region" description="Helical" evidence="7">
    <location>
        <begin position="69"/>
        <end position="89"/>
    </location>
</feature>
<dbReference type="GO" id="GO:0005886">
    <property type="term" value="C:plasma membrane"/>
    <property type="evidence" value="ECO:0007669"/>
    <property type="project" value="UniProtKB-SubCell"/>
</dbReference>
<dbReference type="HOGENOM" id="CLU_046113_2_1_9"/>
<dbReference type="RefSeq" id="WP_015263407.1">
    <property type="nucleotide sequence ID" value="NC_019903.1"/>
</dbReference>
<dbReference type="eggNOG" id="COG0600">
    <property type="taxonomic scope" value="Bacteria"/>
</dbReference>
<dbReference type="GO" id="GO:0055085">
    <property type="term" value="P:transmembrane transport"/>
    <property type="evidence" value="ECO:0007669"/>
    <property type="project" value="InterPro"/>
</dbReference>
<dbReference type="Proteomes" id="UP000010797">
    <property type="component" value="Chromosome"/>
</dbReference>
<dbReference type="PANTHER" id="PTHR30151:SF20">
    <property type="entry name" value="ABC TRANSPORTER PERMEASE PROTEIN HI_0355-RELATED"/>
    <property type="match status" value="1"/>
</dbReference>
<evidence type="ECO:0000259" key="8">
    <source>
        <dbReference type="PROSITE" id="PS50928"/>
    </source>
</evidence>
<feature type="transmembrane region" description="Helical" evidence="7">
    <location>
        <begin position="101"/>
        <end position="122"/>
    </location>
</feature>
<evidence type="ECO:0000256" key="4">
    <source>
        <dbReference type="ARBA" id="ARBA00022692"/>
    </source>
</evidence>
<keyword evidence="6 7" id="KW-0472">Membrane</keyword>
<organism evidence="9 10">
    <name type="scientific">Desulfitobacterium dichloroeliminans (strain LMG P-21439 / DCA1)</name>
    <dbReference type="NCBI Taxonomy" id="871963"/>
    <lineage>
        <taxon>Bacteria</taxon>
        <taxon>Bacillati</taxon>
        <taxon>Bacillota</taxon>
        <taxon>Clostridia</taxon>
        <taxon>Eubacteriales</taxon>
        <taxon>Desulfitobacteriaceae</taxon>
        <taxon>Desulfitobacterium</taxon>
    </lineage>
</organism>
<evidence type="ECO:0000256" key="5">
    <source>
        <dbReference type="ARBA" id="ARBA00022989"/>
    </source>
</evidence>
<dbReference type="EMBL" id="CP003344">
    <property type="protein sequence ID" value="AGA70446.1"/>
    <property type="molecule type" value="Genomic_DNA"/>
</dbReference>
<gene>
    <name evidence="9" type="ordered locus">Desdi_3041</name>
</gene>
<keyword evidence="10" id="KW-1185">Reference proteome</keyword>
<evidence type="ECO:0000256" key="3">
    <source>
        <dbReference type="ARBA" id="ARBA00022475"/>
    </source>
</evidence>
<dbReference type="STRING" id="871963.Desdi_3041"/>
<dbReference type="Gene3D" id="1.10.3720.10">
    <property type="entry name" value="MetI-like"/>
    <property type="match status" value="1"/>
</dbReference>
<dbReference type="CDD" id="cd06261">
    <property type="entry name" value="TM_PBP2"/>
    <property type="match status" value="1"/>
</dbReference>
<evidence type="ECO:0000256" key="7">
    <source>
        <dbReference type="RuleBase" id="RU363032"/>
    </source>
</evidence>
<dbReference type="KEGG" id="ddl:Desdi_3041"/>